<dbReference type="PANTHER" id="PTHR23416:SF78">
    <property type="entry name" value="LIPOPOLYSACCHARIDE BIOSYNTHESIS O-ACETYL TRANSFERASE WBBJ-RELATED"/>
    <property type="match status" value="1"/>
</dbReference>
<dbReference type="Pfam" id="PF14602">
    <property type="entry name" value="Hexapep_2"/>
    <property type="match status" value="1"/>
</dbReference>
<keyword evidence="2" id="KW-0677">Repeat</keyword>
<dbReference type="GO" id="GO:0016746">
    <property type="term" value="F:acyltransferase activity"/>
    <property type="evidence" value="ECO:0007669"/>
    <property type="project" value="UniProtKB-KW"/>
</dbReference>
<dbReference type="PROSITE" id="PS00101">
    <property type="entry name" value="HEXAPEP_TRANSFERASES"/>
    <property type="match status" value="1"/>
</dbReference>
<dbReference type="PANTHER" id="PTHR23416">
    <property type="entry name" value="SIALIC ACID SYNTHASE-RELATED"/>
    <property type="match status" value="1"/>
</dbReference>
<reference evidence="4" key="1">
    <citation type="submission" date="2023-06" db="EMBL/GenBank/DDBJ databases">
        <title>Genomic of Parafulvivirga corallium.</title>
        <authorList>
            <person name="Wang G."/>
        </authorList>
    </citation>
    <scope>NUCLEOTIDE SEQUENCE</scope>
    <source>
        <strain evidence="4">BMA10</strain>
    </source>
</reference>
<dbReference type="SUPFAM" id="SSF51161">
    <property type="entry name" value="Trimeric LpxA-like enzymes"/>
    <property type="match status" value="1"/>
</dbReference>
<keyword evidence="3 4" id="KW-0012">Acyltransferase</keyword>
<name>A0ABT8KHK1_9BACT</name>
<sequence>MAAISIIRKRIGNKLEEIKRDNHGASGLRVYLELFQKTIIGIWRIVIARYYLRKSTTLGKYVSANGRPLVKNRGQMFVKDQVRFWSHVNRVKIFVEKGARLTIGENSRIIGAHLSASTEVVIGNNVNIAPYSVVMDGDYHDVDDHFSDGDSKPIIIEDNAWLALRTTVLKGVRIGEGAVVAAGSVVVKDVPPYTVVGGVPAKVIKKLSEHEVSEIESE</sequence>
<comment type="caution">
    <text evidence="4">The sequence shown here is derived from an EMBL/GenBank/DDBJ whole genome shotgun (WGS) entry which is preliminary data.</text>
</comment>
<dbReference type="RefSeq" id="WP_346750227.1">
    <property type="nucleotide sequence ID" value="NZ_JAUJEA010000001.1"/>
</dbReference>
<evidence type="ECO:0000313" key="5">
    <source>
        <dbReference type="Proteomes" id="UP001172082"/>
    </source>
</evidence>
<dbReference type="InterPro" id="IPR051159">
    <property type="entry name" value="Hexapeptide_acetyltransf"/>
</dbReference>
<evidence type="ECO:0000256" key="2">
    <source>
        <dbReference type="ARBA" id="ARBA00022737"/>
    </source>
</evidence>
<dbReference type="EMBL" id="JAUJEA010000001">
    <property type="protein sequence ID" value="MDN5200201.1"/>
    <property type="molecule type" value="Genomic_DNA"/>
</dbReference>
<evidence type="ECO:0000256" key="3">
    <source>
        <dbReference type="ARBA" id="ARBA00023315"/>
    </source>
</evidence>
<accession>A0ABT8KHK1</accession>
<dbReference type="InterPro" id="IPR018357">
    <property type="entry name" value="Hexapep_transf_CS"/>
</dbReference>
<organism evidence="4 5">
    <name type="scientific">Splendidivirga corallicola</name>
    <dbReference type="NCBI Taxonomy" id="3051826"/>
    <lineage>
        <taxon>Bacteria</taxon>
        <taxon>Pseudomonadati</taxon>
        <taxon>Bacteroidota</taxon>
        <taxon>Cytophagia</taxon>
        <taxon>Cytophagales</taxon>
        <taxon>Splendidivirgaceae</taxon>
        <taxon>Splendidivirga</taxon>
    </lineage>
</organism>
<proteinExistence type="predicted"/>
<protein>
    <submittedName>
        <fullName evidence="4">Acyltransferase</fullName>
        <ecNumber evidence="4">2.3.1.-</ecNumber>
    </submittedName>
</protein>
<dbReference type="EC" id="2.3.1.-" evidence="4"/>
<dbReference type="CDD" id="cd04647">
    <property type="entry name" value="LbH_MAT_like"/>
    <property type="match status" value="1"/>
</dbReference>
<dbReference type="Proteomes" id="UP001172082">
    <property type="component" value="Unassembled WGS sequence"/>
</dbReference>
<evidence type="ECO:0000313" key="4">
    <source>
        <dbReference type="EMBL" id="MDN5200201.1"/>
    </source>
</evidence>
<dbReference type="Gene3D" id="2.160.10.10">
    <property type="entry name" value="Hexapeptide repeat proteins"/>
    <property type="match status" value="1"/>
</dbReference>
<evidence type="ECO:0000256" key="1">
    <source>
        <dbReference type="ARBA" id="ARBA00022679"/>
    </source>
</evidence>
<keyword evidence="1 4" id="KW-0808">Transferase</keyword>
<dbReference type="InterPro" id="IPR011004">
    <property type="entry name" value="Trimer_LpxA-like_sf"/>
</dbReference>
<gene>
    <name evidence="4" type="ORF">QQ008_02485</name>
</gene>
<dbReference type="InterPro" id="IPR001451">
    <property type="entry name" value="Hexapep"/>
</dbReference>
<keyword evidence="5" id="KW-1185">Reference proteome</keyword>